<organism evidence="1 2">
    <name type="scientific">Streptacidiphilus jiangxiensis</name>
    <dbReference type="NCBI Taxonomy" id="235985"/>
    <lineage>
        <taxon>Bacteria</taxon>
        <taxon>Bacillati</taxon>
        <taxon>Actinomycetota</taxon>
        <taxon>Actinomycetes</taxon>
        <taxon>Kitasatosporales</taxon>
        <taxon>Streptomycetaceae</taxon>
        <taxon>Streptacidiphilus</taxon>
    </lineage>
</organism>
<name>A0A1H8B8B3_STRJI</name>
<keyword evidence="2" id="KW-1185">Reference proteome</keyword>
<sequence length="156" mass="17453">MEAVEWLRPEYQGREGELVHLAEGARLVGVTRAAVSNWAARHSSFPALVLLTGSTERRTKYVVRTEFLAFAQARLNSKSGGDKRTASPHRPRVVIRVEQVEHQQAQVDRLTALEKRQAQQLQSTRRRLRTAQAKIAATRASLDAEINAVQQLTSST</sequence>
<dbReference type="AlphaFoldDB" id="A0A1H8B8B3"/>
<reference evidence="2" key="1">
    <citation type="submission" date="2016-10" db="EMBL/GenBank/DDBJ databases">
        <authorList>
            <person name="Varghese N."/>
        </authorList>
    </citation>
    <scope>NUCLEOTIDE SEQUENCE [LARGE SCALE GENOMIC DNA]</scope>
    <source>
        <strain evidence="2">DSM 45096 / BCRC 16803 / CGMCC 4.1857 / CIP 109030 / JCM 12277 / KCTC 19219 / NBRC 100920 / 33214</strain>
    </source>
</reference>
<accession>A0A1H8B8B3</accession>
<dbReference type="STRING" id="235985.SAMN05414137_15913"/>
<protein>
    <submittedName>
        <fullName evidence="1">Uncharacterized protein</fullName>
    </submittedName>
</protein>
<dbReference type="EMBL" id="FOAZ01000059">
    <property type="protein sequence ID" value="SEM79140.1"/>
    <property type="molecule type" value="Genomic_DNA"/>
</dbReference>
<gene>
    <name evidence="1" type="ORF">SAMN05414137_15913</name>
</gene>
<dbReference type="Proteomes" id="UP000183015">
    <property type="component" value="Unassembled WGS sequence"/>
</dbReference>
<dbReference type="eggNOG" id="ENOG50325RB">
    <property type="taxonomic scope" value="Bacteria"/>
</dbReference>
<evidence type="ECO:0000313" key="1">
    <source>
        <dbReference type="EMBL" id="SEM79140.1"/>
    </source>
</evidence>
<evidence type="ECO:0000313" key="2">
    <source>
        <dbReference type="Proteomes" id="UP000183015"/>
    </source>
</evidence>
<proteinExistence type="predicted"/>
<dbReference type="RefSeq" id="WP_161791275.1">
    <property type="nucleotide sequence ID" value="NZ_BBPN01000016.1"/>
</dbReference>